<reference evidence="3 4" key="1">
    <citation type="journal article" date="2016" name="Nat. Commun.">
        <title>Thousands of microbial genomes shed light on interconnected biogeochemical processes in an aquifer system.</title>
        <authorList>
            <person name="Anantharaman K."/>
            <person name="Brown C.T."/>
            <person name="Hug L.A."/>
            <person name="Sharon I."/>
            <person name="Castelle C.J."/>
            <person name="Probst A.J."/>
            <person name="Thomas B.C."/>
            <person name="Singh A."/>
            <person name="Wilkins M.J."/>
            <person name="Karaoz U."/>
            <person name="Brodie E.L."/>
            <person name="Williams K.H."/>
            <person name="Hubbard S.S."/>
            <person name="Banfield J.F."/>
        </authorList>
    </citation>
    <scope>NUCLEOTIDE SEQUENCE [LARGE SCALE GENOMIC DNA]</scope>
</reference>
<dbReference type="STRING" id="1817883.A3G31_06120"/>
<protein>
    <recommendedName>
        <fullName evidence="2">YhdP central domain-containing protein</fullName>
    </recommendedName>
</protein>
<dbReference type="InterPro" id="IPR025263">
    <property type="entry name" value="YhdP_central"/>
</dbReference>
<dbReference type="GO" id="GO:0005886">
    <property type="term" value="C:plasma membrane"/>
    <property type="evidence" value="ECO:0007669"/>
    <property type="project" value="TreeGrafter"/>
</dbReference>
<evidence type="ECO:0000259" key="2">
    <source>
        <dbReference type="Pfam" id="PF13116"/>
    </source>
</evidence>
<evidence type="ECO:0000313" key="3">
    <source>
        <dbReference type="EMBL" id="OGL51427.1"/>
    </source>
</evidence>
<dbReference type="Proteomes" id="UP000178082">
    <property type="component" value="Unassembled WGS sequence"/>
</dbReference>
<dbReference type="AlphaFoldDB" id="A0A1F7SE06"/>
<name>A0A1F7SE06_9BACT</name>
<proteinExistence type="predicted"/>
<dbReference type="PANTHER" id="PTHR30441:SF4">
    <property type="entry name" value="PROTEIN ASMA"/>
    <property type="match status" value="1"/>
</dbReference>
<dbReference type="InterPro" id="IPR052894">
    <property type="entry name" value="AsmA-related"/>
</dbReference>
<feature type="domain" description="YhdP central" evidence="2">
    <location>
        <begin position="211"/>
        <end position="1084"/>
    </location>
</feature>
<dbReference type="Pfam" id="PF13116">
    <property type="entry name" value="YhdP"/>
    <property type="match status" value="2"/>
</dbReference>
<dbReference type="PANTHER" id="PTHR30441">
    <property type="entry name" value="DUF748 DOMAIN-CONTAINING PROTEIN"/>
    <property type="match status" value="1"/>
</dbReference>
<keyword evidence="1" id="KW-0472">Membrane</keyword>
<keyword evidence="1" id="KW-1133">Transmembrane helix</keyword>
<organism evidence="3 4">
    <name type="scientific">Candidatus Schekmanbacteria bacterium RIFCSPLOWO2_12_FULL_38_15</name>
    <dbReference type="NCBI Taxonomy" id="1817883"/>
    <lineage>
        <taxon>Bacteria</taxon>
        <taxon>Candidatus Schekmaniibacteriota</taxon>
    </lineage>
</organism>
<evidence type="ECO:0000313" key="4">
    <source>
        <dbReference type="Proteomes" id="UP000178082"/>
    </source>
</evidence>
<gene>
    <name evidence="3" type="ORF">A3G31_06120</name>
</gene>
<feature type="transmembrane region" description="Helical" evidence="1">
    <location>
        <begin position="7"/>
        <end position="30"/>
    </location>
</feature>
<evidence type="ECO:0000256" key="1">
    <source>
        <dbReference type="SAM" id="Phobius"/>
    </source>
</evidence>
<comment type="caution">
    <text evidence="3">The sequence shown here is derived from an EMBL/GenBank/DDBJ whole genome shotgun (WGS) entry which is preliminary data.</text>
</comment>
<dbReference type="EMBL" id="MGDI01000042">
    <property type="protein sequence ID" value="OGL51427.1"/>
    <property type="molecule type" value="Genomic_DNA"/>
</dbReference>
<dbReference type="GO" id="GO:0090313">
    <property type="term" value="P:regulation of protein targeting to membrane"/>
    <property type="evidence" value="ECO:0007669"/>
    <property type="project" value="TreeGrafter"/>
</dbReference>
<accession>A0A1F7SE06</accession>
<keyword evidence="1" id="KW-0812">Transmembrane</keyword>
<feature type="domain" description="YhdP central" evidence="2">
    <location>
        <begin position="5"/>
        <end position="186"/>
    </location>
</feature>
<sequence length="1113" mass="124988">MSLAIKIFAIFLLVVILSVTALYLLIPYFIDINQIKSTVAQGLEKSTNRKTSIDKITPSFVRGPGIKLEGLKIFEENGKDVFLSVDSLYITIRITSLFSGKFNPKNIIIKNPDIKIKRNENGEFNIKGIIEALKKIKRDPELLSKILLRNILIKKGEISFDDFFNLKKPFESQYEELEINIKNFSFVKPVSIFFLSNFQNEKGGTSSIEVKGMVEKIPMDFDPSKIKITARLEINSFNLIQFFHYYKNFSPFSNLDGITNIKAELSGNLLGNFTLKGDVQFKSLLVAYPKFYTKPLQSNSGNLRFDMKSDKDSVNIKDYQIKMDNLILNGSFYLKNLKAEDKSINLNISSNSFPYDEYKKYLPEKVMPQSVISFLKEKLKGGETKLNSLRFEGKTEDFKNHKYPENPNLITLDADVNNVDMLLRNNLSPIKIVKGNISMKDGELIFANLNGTFGKSPLQLTSGKILSIYKSPELILNLKGNTRIYEITEFFKAGFMPKSVSAEARKIQSSNGFANLNLSIGKLLKENSPFSYSGELVLNGGSFLYQKLNFPFYNLNGIVKFNSDEININNLAAKIKDSRITLKGTIKDYRKNSSSVSLSFNGNISSAVIKPFFGKNSEKIKPDGFLELSIKAKGKTISPNLIGKIDLSEMGYKIGEGFSKQKFHPNELSIEGHLFEKNTLHIDKSTIILGTNELTATGDIYDFKSPSLSISLKSKGFDLKEAQQSFPFLFRHDTTGKLAGEIKILGKVSDVKELKLSPNFGLEDVTFKIGKFRETLNKIDGNITFDKDSLSLSNTDITIGKSRLILNGRISNFKTPKMDFDIKSPSLNLNDFFTKETADKDKREGFKFSNLELSDLAGRLDYNNGLVSIENLKSKCWDGNIILNGMFDFSRKNEYRFQFSNETKNNDIKKILGYLGIKDSDMRGKIDIKGNLGSLGENGEEIKNNLNGNISIDSKNGKIKKTGLNIFSKVLTFFNVFKWHEFWIKDVQVNGMPYKNLTGDFLIKNGIVSTENLFLDGNAMKISAIGSIDIPKGTIDMKLGVQPLSTVDTIVSNIPVIGYILGGENKSIVIAHFKVTGDLKNPDVESIPIQSLGTGILGIFKRIFTYPKYLISP</sequence>